<accession>C6WW53</accession>
<sequence length="219" mass="25456">MKFIIYIVLLAMSSRVYAEIERDDRIWLTYQADYSLSPQLKAMIQIQPYWRNEGSHRDQVTIRPGLYYQITDRAFVGGGYAYNLGFNNNNQHTHEQRLWEDIGLTLFESNTYKVQERSRFEHRQFEHQGEISTGLRQLLKVSVLLSPTYTAIISDEAYFNLNKTAQVQSGFDQNRLFLGVGRKILNATNLEVGYLNQYVAISSPDRMNHVLAINISQSF</sequence>
<dbReference type="InterPro" id="IPR019619">
    <property type="entry name" value="DUF2490"/>
</dbReference>
<reference evidence="1 2" key="2">
    <citation type="journal article" date="2011" name="J. Bacteriol.">
        <title>Genomes of three methylotrophs from a single niche uncover genetic and metabolic divergence of Methylophilaceae.</title>
        <authorList>
            <person name="Lapidus A."/>
            <person name="Clum A."/>
            <person name="Labutti K."/>
            <person name="Kaluzhnaya M.G."/>
            <person name="Lim S."/>
            <person name="Beck D.A."/>
            <person name="Glavina Del Rio T."/>
            <person name="Nolan M."/>
            <person name="Mavromatis K."/>
            <person name="Huntemann M."/>
            <person name="Lucas S."/>
            <person name="Lidstrom M.E."/>
            <person name="Ivanova N."/>
            <person name="Chistoserdova L."/>
        </authorList>
    </citation>
    <scope>NUCLEOTIDE SEQUENCE [LARGE SCALE GENOMIC DNA]</scope>
    <source>
        <strain evidence="2">JLW8 / ATCC BAA-1282 / DSM 17540</strain>
    </source>
</reference>
<dbReference type="RefSeq" id="WP_015832187.1">
    <property type="nucleotide sequence ID" value="NC_012968.1"/>
</dbReference>
<protein>
    <recommendedName>
        <fullName evidence="3">DUF2490 domain-containing protein</fullName>
    </recommendedName>
</protein>
<dbReference type="Proteomes" id="UP000002742">
    <property type="component" value="Chromosome"/>
</dbReference>
<dbReference type="OrthoDB" id="5381041at2"/>
<organism evidence="1 2">
    <name type="scientific">Methylotenera mobilis (strain JLW8 / ATCC BAA-1282 / DSM 17540)</name>
    <dbReference type="NCBI Taxonomy" id="583345"/>
    <lineage>
        <taxon>Bacteria</taxon>
        <taxon>Pseudomonadati</taxon>
        <taxon>Pseudomonadota</taxon>
        <taxon>Betaproteobacteria</taxon>
        <taxon>Nitrosomonadales</taxon>
        <taxon>Methylophilaceae</taxon>
        <taxon>Methylotenera</taxon>
    </lineage>
</organism>
<dbReference type="HOGENOM" id="CLU_089264_1_0_4"/>
<name>C6WW53_METML</name>
<evidence type="ECO:0000313" key="2">
    <source>
        <dbReference type="Proteomes" id="UP000002742"/>
    </source>
</evidence>
<dbReference type="KEGG" id="mmb:Mmol_1246"/>
<keyword evidence="2" id="KW-1185">Reference proteome</keyword>
<dbReference type="Pfam" id="PF10677">
    <property type="entry name" value="DUF2490"/>
    <property type="match status" value="1"/>
</dbReference>
<gene>
    <name evidence="1" type="ordered locus">Mmol_1246</name>
</gene>
<dbReference type="STRING" id="583345.Mmol_1246"/>
<evidence type="ECO:0000313" key="1">
    <source>
        <dbReference type="EMBL" id="ACT48152.1"/>
    </source>
</evidence>
<proteinExistence type="predicted"/>
<evidence type="ECO:0008006" key="3">
    <source>
        <dbReference type="Google" id="ProtNLM"/>
    </source>
</evidence>
<dbReference type="EMBL" id="CP001672">
    <property type="protein sequence ID" value="ACT48152.1"/>
    <property type="molecule type" value="Genomic_DNA"/>
</dbReference>
<dbReference type="AlphaFoldDB" id="C6WW53"/>
<reference evidence="2" key="1">
    <citation type="submission" date="2009-07" db="EMBL/GenBank/DDBJ databases">
        <title>Complete sequence of Methylotenera mobilis JLW8.</title>
        <authorList>
            <consortium name="US DOE Joint Genome Institute"/>
            <person name="Lucas S."/>
            <person name="Copeland A."/>
            <person name="Lapidus A."/>
            <person name="Glavina del Rio T."/>
            <person name="Tice H."/>
            <person name="Bruce D."/>
            <person name="Goodwin L."/>
            <person name="Pitluck S."/>
            <person name="LaButti K.M."/>
            <person name="Clum A."/>
            <person name="Larimer F."/>
            <person name="Land M."/>
            <person name="Hauser L."/>
            <person name="Kyrpides N."/>
            <person name="Mikhailova N."/>
            <person name="Kayluzhnaya M."/>
            <person name="Chistoserdova L."/>
        </authorList>
    </citation>
    <scope>NUCLEOTIDE SEQUENCE [LARGE SCALE GENOMIC DNA]</scope>
    <source>
        <strain evidence="2">JLW8 / ATCC BAA-1282 / DSM 17540</strain>
    </source>
</reference>